<protein>
    <submittedName>
        <fullName evidence="1">Uncharacterized protein</fullName>
    </submittedName>
</protein>
<dbReference type="AlphaFoldDB" id="G3P606"/>
<organism evidence="1">
    <name type="scientific">Gasterosteus aculeatus</name>
    <name type="common">Three-spined stickleback</name>
    <dbReference type="NCBI Taxonomy" id="69293"/>
    <lineage>
        <taxon>Eukaryota</taxon>
        <taxon>Metazoa</taxon>
        <taxon>Chordata</taxon>
        <taxon>Craniata</taxon>
        <taxon>Vertebrata</taxon>
        <taxon>Euteleostomi</taxon>
        <taxon>Actinopterygii</taxon>
        <taxon>Neopterygii</taxon>
        <taxon>Teleostei</taxon>
        <taxon>Neoteleostei</taxon>
        <taxon>Acanthomorphata</taxon>
        <taxon>Eupercaria</taxon>
        <taxon>Perciformes</taxon>
        <taxon>Cottioidei</taxon>
        <taxon>Gasterosteales</taxon>
        <taxon>Gasterosteidae</taxon>
        <taxon>Gasterosteus</taxon>
    </lineage>
</organism>
<evidence type="ECO:0000313" key="1">
    <source>
        <dbReference type="Ensembl" id="ENSGACP00000013029.1"/>
    </source>
</evidence>
<dbReference type="Bgee" id="ENSGACG00000009869">
    <property type="expression patterns" value="Expressed in pharyngeal gill and 13 other cell types or tissues"/>
</dbReference>
<name>G3P606_GASAC</name>
<reference evidence="1" key="2">
    <citation type="submission" date="2024-04" db="UniProtKB">
        <authorList>
            <consortium name="Ensembl"/>
        </authorList>
    </citation>
    <scope>IDENTIFICATION</scope>
</reference>
<dbReference type="STRING" id="69293.ENSGACP00000013029"/>
<proteinExistence type="predicted"/>
<reference evidence="1" key="1">
    <citation type="submission" date="2006-01" db="EMBL/GenBank/DDBJ databases">
        <authorList>
            <person name="Lindblad-Toh K."/>
            <person name="Mauceli E."/>
            <person name="Grabherr M."/>
            <person name="Chang J.L."/>
            <person name="Lander E.S."/>
        </authorList>
    </citation>
    <scope>NUCLEOTIDE SEQUENCE [LARGE SCALE GENOMIC DNA]</scope>
</reference>
<dbReference type="Ensembl" id="ENSGACT00000013054.1">
    <property type="protein sequence ID" value="ENSGACP00000013029.1"/>
    <property type="gene ID" value="ENSGACG00000009869.1"/>
</dbReference>
<sequence length="152" mass="17361">RGGVEEVEVVEEEVEGVGGGGGGGGGRWRWWRRRWRALEAAWTRFSAQRRGAGSSLLGEVWRPDVFKGFKSRQVEDEPDSEFRDSCFVCLSQASTCTDLQSDKYLFCLEKPLRSFLLFALLQRRRLKLNFKSLKTRCGVVVSWPRFGTTVYS</sequence>
<accession>G3P606</accession>
<dbReference type="InParanoid" id="G3P606"/>